<dbReference type="Gene3D" id="3.10.100.10">
    <property type="entry name" value="Mannose-Binding Protein A, subunit A"/>
    <property type="match status" value="1"/>
</dbReference>
<reference evidence="2" key="2">
    <citation type="submission" date="2025-09" db="UniProtKB">
        <authorList>
            <consortium name="Ensembl"/>
        </authorList>
    </citation>
    <scope>IDENTIFICATION</scope>
</reference>
<reference evidence="2" key="1">
    <citation type="submission" date="2025-08" db="UniProtKB">
        <authorList>
            <consortium name="Ensembl"/>
        </authorList>
    </citation>
    <scope>IDENTIFICATION</scope>
</reference>
<dbReference type="InterPro" id="IPR016186">
    <property type="entry name" value="C-type_lectin-like/link_sf"/>
</dbReference>
<sequence length="147" mass="17319">CTKRITPSDRVLWIFAESPDESKNRCARGWKLYQHACFKVFKNPKTWKEANLFCQTEGGDLASIDIKLAYHSFHAEQNVSVWIGLNDLRQELHFEWSDHSFVTHTRWNVEEPSNLPFRQEDCVVLSGQLHGFTEGFRGRTDHIFFRF</sequence>
<evidence type="ECO:0000313" key="2">
    <source>
        <dbReference type="Ensembl" id="ENSEBUP00000015650.1"/>
    </source>
</evidence>
<dbReference type="InterPro" id="IPR050111">
    <property type="entry name" value="C-type_lectin/snaclec_domain"/>
</dbReference>
<dbReference type="InterPro" id="IPR001304">
    <property type="entry name" value="C-type_lectin-like"/>
</dbReference>
<evidence type="ECO:0000259" key="1">
    <source>
        <dbReference type="PROSITE" id="PS50041"/>
    </source>
</evidence>
<protein>
    <recommendedName>
        <fullName evidence="1">C-type lectin domain-containing protein</fullName>
    </recommendedName>
</protein>
<dbReference type="InterPro" id="IPR016187">
    <property type="entry name" value="CTDL_fold"/>
</dbReference>
<feature type="domain" description="C-type lectin" evidence="1">
    <location>
        <begin position="33"/>
        <end position="131"/>
    </location>
</feature>
<evidence type="ECO:0000313" key="3">
    <source>
        <dbReference type="Proteomes" id="UP000694388"/>
    </source>
</evidence>
<dbReference type="AlphaFoldDB" id="A0A8C4QHQ0"/>
<keyword evidence="3" id="KW-1185">Reference proteome</keyword>
<dbReference type="GeneTree" id="ENSGT00940000171727"/>
<dbReference type="SUPFAM" id="SSF56436">
    <property type="entry name" value="C-type lectin-like"/>
    <property type="match status" value="1"/>
</dbReference>
<dbReference type="Ensembl" id="ENSEBUT00000016225.1">
    <property type="protein sequence ID" value="ENSEBUP00000015650.1"/>
    <property type="gene ID" value="ENSEBUG00000009846.1"/>
</dbReference>
<proteinExistence type="predicted"/>
<accession>A0A8C4QHQ0</accession>
<dbReference type="Pfam" id="PF00059">
    <property type="entry name" value="Lectin_C"/>
    <property type="match status" value="1"/>
</dbReference>
<dbReference type="OMA" id="SSCNCIS"/>
<dbReference type="PANTHER" id="PTHR22803">
    <property type="entry name" value="MANNOSE, PHOSPHOLIPASE, LECTIN RECEPTOR RELATED"/>
    <property type="match status" value="1"/>
</dbReference>
<dbReference type="PROSITE" id="PS50041">
    <property type="entry name" value="C_TYPE_LECTIN_2"/>
    <property type="match status" value="1"/>
</dbReference>
<organism evidence="2 3">
    <name type="scientific">Eptatretus burgeri</name>
    <name type="common">Inshore hagfish</name>
    <dbReference type="NCBI Taxonomy" id="7764"/>
    <lineage>
        <taxon>Eukaryota</taxon>
        <taxon>Metazoa</taxon>
        <taxon>Chordata</taxon>
        <taxon>Craniata</taxon>
        <taxon>Vertebrata</taxon>
        <taxon>Cyclostomata</taxon>
        <taxon>Myxini</taxon>
        <taxon>Myxiniformes</taxon>
        <taxon>Myxinidae</taxon>
        <taxon>Eptatretinae</taxon>
        <taxon>Eptatretus</taxon>
    </lineage>
</organism>
<dbReference type="SMART" id="SM00034">
    <property type="entry name" value="CLECT"/>
    <property type="match status" value="1"/>
</dbReference>
<name>A0A8C4QHQ0_EPTBU</name>
<dbReference type="Proteomes" id="UP000694388">
    <property type="component" value="Unplaced"/>
</dbReference>
<dbReference type="CDD" id="cd00037">
    <property type="entry name" value="CLECT"/>
    <property type="match status" value="1"/>
</dbReference>